<feature type="compositionally biased region" description="Pro residues" evidence="1">
    <location>
        <begin position="149"/>
        <end position="158"/>
    </location>
</feature>
<dbReference type="EMBL" id="NHTK01005605">
    <property type="protein sequence ID" value="PPQ76131.1"/>
    <property type="molecule type" value="Genomic_DNA"/>
</dbReference>
<feature type="compositionally biased region" description="Basic and acidic residues" evidence="1">
    <location>
        <begin position="980"/>
        <end position="1007"/>
    </location>
</feature>
<feature type="compositionally biased region" description="Acidic residues" evidence="1">
    <location>
        <begin position="839"/>
        <end position="848"/>
    </location>
</feature>
<feature type="region of interest" description="Disordered" evidence="1">
    <location>
        <begin position="264"/>
        <end position="368"/>
    </location>
</feature>
<feature type="compositionally biased region" description="Low complexity" evidence="1">
    <location>
        <begin position="903"/>
        <end position="933"/>
    </location>
</feature>
<evidence type="ECO:0000313" key="2">
    <source>
        <dbReference type="EMBL" id="PPQ76131.1"/>
    </source>
</evidence>
<organism evidence="2 3">
    <name type="scientific">Panaeolus cyanescens</name>
    <dbReference type="NCBI Taxonomy" id="181874"/>
    <lineage>
        <taxon>Eukaryota</taxon>
        <taxon>Fungi</taxon>
        <taxon>Dikarya</taxon>
        <taxon>Basidiomycota</taxon>
        <taxon>Agaricomycotina</taxon>
        <taxon>Agaricomycetes</taxon>
        <taxon>Agaricomycetidae</taxon>
        <taxon>Agaricales</taxon>
        <taxon>Agaricineae</taxon>
        <taxon>Galeropsidaceae</taxon>
        <taxon>Panaeolus</taxon>
    </lineage>
</organism>
<gene>
    <name evidence="2" type="ORF">CVT24_006570</name>
</gene>
<feature type="compositionally biased region" description="Basic and acidic residues" evidence="1">
    <location>
        <begin position="419"/>
        <end position="440"/>
    </location>
</feature>
<protein>
    <submittedName>
        <fullName evidence="2">Uncharacterized protein</fullName>
    </submittedName>
</protein>
<feature type="compositionally biased region" description="Low complexity" evidence="1">
    <location>
        <begin position="169"/>
        <end position="186"/>
    </location>
</feature>
<feature type="compositionally biased region" description="Low complexity" evidence="1">
    <location>
        <begin position="654"/>
        <end position="669"/>
    </location>
</feature>
<feature type="region of interest" description="Disordered" evidence="1">
    <location>
        <begin position="23"/>
        <end position="223"/>
    </location>
</feature>
<feature type="compositionally biased region" description="Polar residues" evidence="1">
    <location>
        <begin position="128"/>
        <end position="145"/>
    </location>
</feature>
<evidence type="ECO:0000313" key="3">
    <source>
        <dbReference type="Proteomes" id="UP000284842"/>
    </source>
</evidence>
<feature type="compositionally biased region" description="Low complexity" evidence="1">
    <location>
        <begin position="313"/>
        <end position="362"/>
    </location>
</feature>
<feature type="compositionally biased region" description="Low complexity" evidence="1">
    <location>
        <begin position="464"/>
        <end position="484"/>
    </location>
</feature>
<sequence length="1178" mass="125286">HLQNATGFNLKNSVKLSLSTPDLRNRFQRDGPTDHHNFDHALPITTLDDASSTQYQRPQKLRRKRYSPNQSGHPQIQDLAASSQISSASPRPSRDHPLCNSSISVSRPLHTRRSTSMDTPSARDINRSAPNAQSASGTPPTTAISSYPHIPPTTPLPRPLVAKSNDANPSCSISPSASFSSGSASGDLCDIQEGEHLTTTTTTTAPSTSDTRSFVSTTTTETTSAVQLPELTPISPAFSISFYYTQTYSPLARTFDSPLPSPIISTSNSSSSSSLPLHSHRQSLPPSPSPSRVSFVARPKGHVPPAIRPPRRSSLLVGPIVSPSSSSSSLPLPSNSPSSPLTSTSARASLSSLPVSPLTPSIPITPPPEELRKRRMEKLERTLGVAGVGSVIREGVGERVGDTTRHTKAGGRVRAASDAGKEKAKGKEVKEGLVHDRPPRLDSLSSPTEHARIAPWELIPPPSSSGSSFATSSTSKSPKSGLTRKLTKSKPPPPRPVVSAQDIVRAELKAKIRHVPSPIVVVPKSTGVARVYGSASDAGHGGGGCAGGVINKGEDAATKSGNLTGEDANVNPRVSGSDGSSQGASDGRGVKASGGAMIVGDTTAMPTVHRSHSASLSDLAGASSFQPSSRSSFNPQLDLHPYLDSQPPSHSRPRSSSSSSYSSSAYSSSAEDDEPQPQVHNPQPDPPLPLSPKSPLRYRSASLSSPIMSRPNAPLSVDSAPLPTPLPTPLPATITSTPHPSPLPHPISASSGSTTTTTSPNPKPFKAATKDLKMRRRSRSVSHIYKGPRMDDDDVPAVPLTPEIKEIHLKRALRSLDGHGGHEDSEAVEEGGKARRGDGDDDDIDIDEEERKKQAAIRRRKLLAGDLLGYPLSATTSRDGLLTSQRYAKLPHARNVNQPTLASSLYSGRSGSSTTLPMSLSSGSASSSTLNLTIPVPDVPAIPSIHVSKYDRGTGGGGKSGKTLKRSTSFSNLLKRGKGRKEGGDEVGEKEREKERSKDDKERDYDRHRWHKPTVQPVYSQASAEQEWRAQMQRSEREVLASFKLQPSSPSPSSTHPSRSQTSLHSHSQPASRSGSRAPSRQPSQTNIKIAIPPSPSPRISSDQQQQSPLPPQLESIPPFASINAEASNPHPQTGTQPIPSVQTPEYGRTDRHVRGHNWSGEWNIPLDEVIAGLRAMQ</sequence>
<comment type="caution">
    <text evidence="2">The sequence shown here is derived from an EMBL/GenBank/DDBJ whole genome shotgun (WGS) entry which is preliminary data.</text>
</comment>
<feature type="compositionally biased region" description="Low complexity" evidence="1">
    <location>
        <begin position="80"/>
        <end position="91"/>
    </location>
</feature>
<feature type="compositionally biased region" description="Basic and acidic residues" evidence="1">
    <location>
        <begin position="23"/>
        <end position="39"/>
    </location>
</feature>
<feature type="non-terminal residue" evidence="2">
    <location>
        <position position="1"/>
    </location>
</feature>
<feature type="compositionally biased region" description="Low complexity" evidence="1">
    <location>
        <begin position="1046"/>
        <end position="1119"/>
    </location>
</feature>
<dbReference type="InParanoid" id="A0A409WCC0"/>
<feature type="compositionally biased region" description="Low complexity" evidence="1">
    <location>
        <begin position="198"/>
        <end position="223"/>
    </location>
</feature>
<keyword evidence="3" id="KW-1185">Reference proteome</keyword>
<accession>A0A409WCC0</accession>
<feature type="compositionally biased region" description="Polar residues" evidence="1">
    <location>
        <begin position="1125"/>
        <end position="1144"/>
    </location>
</feature>
<reference evidence="2 3" key="1">
    <citation type="journal article" date="2018" name="Evol. Lett.">
        <title>Horizontal gene cluster transfer increased hallucinogenic mushroom diversity.</title>
        <authorList>
            <person name="Reynolds H.T."/>
            <person name="Vijayakumar V."/>
            <person name="Gluck-Thaler E."/>
            <person name="Korotkin H.B."/>
            <person name="Matheny P.B."/>
            <person name="Slot J.C."/>
        </authorList>
    </citation>
    <scope>NUCLEOTIDE SEQUENCE [LARGE SCALE GENOMIC DNA]</scope>
    <source>
        <strain evidence="2 3">2629</strain>
    </source>
</reference>
<feature type="region of interest" description="Disordered" evidence="1">
    <location>
        <begin position="402"/>
        <end position="502"/>
    </location>
</feature>
<feature type="compositionally biased region" description="Polar residues" evidence="1">
    <location>
        <begin position="48"/>
        <end position="57"/>
    </location>
</feature>
<feature type="compositionally biased region" description="Low complexity" evidence="1">
    <location>
        <begin position="264"/>
        <end position="277"/>
    </location>
</feature>
<feature type="compositionally biased region" description="Low complexity" evidence="1">
    <location>
        <begin position="746"/>
        <end position="759"/>
    </location>
</feature>
<feature type="region of interest" description="Disordered" evidence="1">
    <location>
        <begin position="554"/>
        <end position="797"/>
    </location>
</feature>
<dbReference type="Proteomes" id="UP000284842">
    <property type="component" value="Unassembled WGS sequence"/>
</dbReference>
<feature type="compositionally biased region" description="Pro residues" evidence="1">
    <location>
        <begin position="683"/>
        <end position="692"/>
    </location>
</feature>
<feature type="region of interest" description="Disordered" evidence="1">
    <location>
        <begin position="811"/>
        <end position="855"/>
    </location>
</feature>
<name>A0A409WCC0_9AGAR</name>
<dbReference type="AlphaFoldDB" id="A0A409WCC0"/>
<feature type="compositionally biased region" description="Low complexity" evidence="1">
    <location>
        <begin position="575"/>
        <end position="587"/>
    </location>
</feature>
<feature type="region of interest" description="Disordered" evidence="1">
    <location>
        <begin position="889"/>
        <end position="1160"/>
    </location>
</feature>
<evidence type="ECO:0000256" key="1">
    <source>
        <dbReference type="SAM" id="MobiDB-lite"/>
    </source>
</evidence>
<feature type="compositionally biased region" description="Basic and acidic residues" evidence="1">
    <location>
        <begin position="811"/>
        <end position="838"/>
    </location>
</feature>
<proteinExistence type="predicted"/>
<feature type="compositionally biased region" description="Low complexity" evidence="1">
    <location>
        <begin position="613"/>
        <end position="636"/>
    </location>
</feature>